<dbReference type="Proteomes" id="UP000603865">
    <property type="component" value="Unassembled WGS sequence"/>
</dbReference>
<dbReference type="RefSeq" id="WP_189091490.1">
    <property type="nucleotide sequence ID" value="NZ_BMQL01000019.1"/>
</dbReference>
<dbReference type="EMBL" id="BMQL01000019">
    <property type="protein sequence ID" value="GGR16687.1"/>
    <property type="molecule type" value="Genomic_DNA"/>
</dbReference>
<evidence type="ECO:0000313" key="1">
    <source>
        <dbReference type="EMBL" id="GGR16687.1"/>
    </source>
</evidence>
<organism evidence="1 2">
    <name type="scientific">Deinococcus ruber</name>
    <dbReference type="NCBI Taxonomy" id="1848197"/>
    <lineage>
        <taxon>Bacteria</taxon>
        <taxon>Thermotogati</taxon>
        <taxon>Deinococcota</taxon>
        <taxon>Deinococci</taxon>
        <taxon>Deinococcales</taxon>
        <taxon>Deinococcaceae</taxon>
        <taxon>Deinococcus</taxon>
    </lineage>
</organism>
<comment type="caution">
    <text evidence="1">The sequence shown here is derived from an EMBL/GenBank/DDBJ whole genome shotgun (WGS) entry which is preliminary data.</text>
</comment>
<evidence type="ECO:0000313" key="2">
    <source>
        <dbReference type="Proteomes" id="UP000603865"/>
    </source>
</evidence>
<dbReference type="AlphaFoldDB" id="A0A918CCH5"/>
<gene>
    <name evidence="1" type="ORF">GCM10008957_31660</name>
</gene>
<proteinExistence type="predicted"/>
<reference evidence="1" key="1">
    <citation type="journal article" date="2014" name="Int. J. Syst. Evol. Microbiol.">
        <title>Complete genome sequence of Corynebacterium casei LMG S-19264T (=DSM 44701T), isolated from a smear-ripened cheese.</title>
        <authorList>
            <consortium name="US DOE Joint Genome Institute (JGI-PGF)"/>
            <person name="Walter F."/>
            <person name="Albersmeier A."/>
            <person name="Kalinowski J."/>
            <person name="Ruckert C."/>
        </authorList>
    </citation>
    <scope>NUCLEOTIDE SEQUENCE</scope>
    <source>
        <strain evidence="1">JCM 31311</strain>
    </source>
</reference>
<reference evidence="1" key="2">
    <citation type="submission" date="2020-09" db="EMBL/GenBank/DDBJ databases">
        <authorList>
            <person name="Sun Q."/>
            <person name="Ohkuma M."/>
        </authorList>
    </citation>
    <scope>NUCLEOTIDE SEQUENCE</scope>
    <source>
        <strain evidence="1">JCM 31311</strain>
    </source>
</reference>
<protein>
    <submittedName>
        <fullName evidence="1">Uncharacterized protein</fullName>
    </submittedName>
</protein>
<sequence length="74" mass="8424">MKIHMDEVARHRSWDADTVDYAYSSIEGFADSAKPDQIDAWARGLEQRGWDAKEATAFASALRKKLASRIKARR</sequence>
<name>A0A918CCH5_9DEIO</name>
<keyword evidence="2" id="KW-1185">Reference proteome</keyword>
<accession>A0A918CCH5</accession>